<reference evidence="1 2" key="1">
    <citation type="submission" date="2020-09" db="EMBL/GenBank/DDBJ databases">
        <title>De no assembly of potato wild relative species, Solanum commersonii.</title>
        <authorList>
            <person name="Cho K."/>
        </authorList>
    </citation>
    <scope>NUCLEOTIDE SEQUENCE [LARGE SCALE GENOMIC DNA]</scope>
    <source>
        <strain evidence="1">LZ3.2</strain>
        <tissue evidence="1">Leaf</tissue>
    </source>
</reference>
<evidence type="ECO:0000313" key="1">
    <source>
        <dbReference type="EMBL" id="KAG5615019.1"/>
    </source>
</evidence>
<dbReference type="EMBL" id="JACXVP010000003">
    <property type="protein sequence ID" value="KAG5615019.1"/>
    <property type="molecule type" value="Genomic_DNA"/>
</dbReference>
<organism evidence="1 2">
    <name type="scientific">Solanum commersonii</name>
    <name type="common">Commerson's wild potato</name>
    <name type="synonym">Commerson's nightshade</name>
    <dbReference type="NCBI Taxonomy" id="4109"/>
    <lineage>
        <taxon>Eukaryota</taxon>
        <taxon>Viridiplantae</taxon>
        <taxon>Streptophyta</taxon>
        <taxon>Embryophyta</taxon>
        <taxon>Tracheophyta</taxon>
        <taxon>Spermatophyta</taxon>
        <taxon>Magnoliopsida</taxon>
        <taxon>eudicotyledons</taxon>
        <taxon>Gunneridae</taxon>
        <taxon>Pentapetalae</taxon>
        <taxon>asterids</taxon>
        <taxon>lamiids</taxon>
        <taxon>Solanales</taxon>
        <taxon>Solanaceae</taxon>
        <taxon>Solanoideae</taxon>
        <taxon>Solaneae</taxon>
        <taxon>Solanum</taxon>
    </lineage>
</organism>
<feature type="non-terminal residue" evidence="1">
    <location>
        <position position="1"/>
    </location>
</feature>
<comment type="caution">
    <text evidence="1">The sequence shown here is derived from an EMBL/GenBank/DDBJ whole genome shotgun (WGS) entry which is preliminary data.</text>
</comment>
<proteinExistence type="predicted"/>
<name>A0A9J5ZSE2_SOLCO</name>
<dbReference type="Proteomes" id="UP000824120">
    <property type="component" value="Chromosome 3"/>
</dbReference>
<evidence type="ECO:0000313" key="2">
    <source>
        <dbReference type="Proteomes" id="UP000824120"/>
    </source>
</evidence>
<dbReference type="AlphaFoldDB" id="A0A9J5ZSE2"/>
<protein>
    <submittedName>
        <fullName evidence="1">Uncharacterized protein</fullName>
    </submittedName>
</protein>
<sequence length="89" mass="10304">KTPILGLQIRFHLSVFGLLKREVLKRVNPSPSSIHSYRESEWAKAEDVLKAATRCSRKTESIRGALFYTDNQRGREEEIEVNRFITNDV</sequence>
<accession>A0A9J5ZSE2</accession>
<keyword evidence="2" id="KW-1185">Reference proteome</keyword>
<gene>
    <name evidence="1" type="ORF">H5410_014843</name>
</gene>